<feature type="repeat" description="WD" evidence="7">
    <location>
        <begin position="281"/>
        <end position="322"/>
    </location>
</feature>
<dbReference type="PROSITE" id="PS00678">
    <property type="entry name" value="WD_REPEATS_1"/>
    <property type="match status" value="1"/>
</dbReference>
<evidence type="ECO:0008006" key="11">
    <source>
        <dbReference type="Google" id="ProtNLM"/>
    </source>
</evidence>
<evidence type="ECO:0000313" key="10">
    <source>
        <dbReference type="Proteomes" id="UP001150569"/>
    </source>
</evidence>
<dbReference type="Gene3D" id="1.20.960.30">
    <property type="match status" value="1"/>
</dbReference>
<dbReference type="PANTHER" id="PTHR22846">
    <property type="entry name" value="WD40 REPEAT PROTEIN"/>
    <property type="match status" value="1"/>
</dbReference>
<dbReference type="SUPFAM" id="SSF50978">
    <property type="entry name" value="WD40 repeat-like"/>
    <property type="match status" value="1"/>
</dbReference>
<keyword evidence="6" id="KW-0539">Nucleus</keyword>
<dbReference type="Pfam" id="PF08513">
    <property type="entry name" value="LisH"/>
    <property type="match status" value="1"/>
</dbReference>
<keyword evidence="2 7" id="KW-0853">WD repeat</keyword>
<feature type="repeat" description="WD" evidence="7">
    <location>
        <begin position="188"/>
        <end position="230"/>
    </location>
</feature>
<dbReference type="SMART" id="SM00667">
    <property type="entry name" value="LisH"/>
    <property type="match status" value="1"/>
</dbReference>
<dbReference type="AlphaFoldDB" id="A0A9W7ZJ77"/>
<dbReference type="GO" id="GO:0003714">
    <property type="term" value="F:transcription corepressor activity"/>
    <property type="evidence" value="ECO:0007669"/>
    <property type="project" value="InterPro"/>
</dbReference>
<evidence type="ECO:0000256" key="4">
    <source>
        <dbReference type="ARBA" id="ARBA00023015"/>
    </source>
</evidence>
<evidence type="ECO:0000256" key="6">
    <source>
        <dbReference type="ARBA" id="ARBA00023242"/>
    </source>
</evidence>
<dbReference type="FunFam" id="1.20.960.30:FF:000003">
    <property type="entry name" value="Related to Nuclear receptor co-repressor/HDAC3 complex subunit TBLR1"/>
    <property type="match status" value="1"/>
</dbReference>
<dbReference type="GO" id="GO:0034967">
    <property type="term" value="C:Set3 complex"/>
    <property type="evidence" value="ECO:0007669"/>
    <property type="project" value="TreeGrafter"/>
</dbReference>
<comment type="subcellular location">
    <subcellularLocation>
        <location evidence="1">Nucleus</location>
    </subcellularLocation>
</comment>
<feature type="repeat" description="WD" evidence="7">
    <location>
        <begin position="456"/>
        <end position="497"/>
    </location>
</feature>
<evidence type="ECO:0000256" key="2">
    <source>
        <dbReference type="ARBA" id="ARBA00022574"/>
    </source>
</evidence>
<evidence type="ECO:0000313" key="9">
    <source>
        <dbReference type="EMBL" id="KAJ1909432.1"/>
    </source>
</evidence>
<organism evidence="9 10">
    <name type="scientific">Tieghemiomyces parasiticus</name>
    <dbReference type="NCBI Taxonomy" id="78921"/>
    <lineage>
        <taxon>Eukaryota</taxon>
        <taxon>Fungi</taxon>
        <taxon>Fungi incertae sedis</taxon>
        <taxon>Zoopagomycota</taxon>
        <taxon>Kickxellomycotina</taxon>
        <taxon>Dimargaritomycetes</taxon>
        <taxon>Dimargaritales</taxon>
        <taxon>Dimargaritaceae</taxon>
        <taxon>Tieghemiomyces</taxon>
    </lineage>
</organism>
<protein>
    <recommendedName>
        <fullName evidence="11">WD40 repeat-like protein</fullName>
    </recommendedName>
</protein>
<dbReference type="FunFam" id="2.130.10.10:FF:000218">
    <property type="entry name" value="WD40 repeat-containing protein HOS15"/>
    <property type="match status" value="1"/>
</dbReference>
<dbReference type="InterPro" id="IPR015943">
    <property type="entry name" value="WD40/YVTN_repeat-like_dom_sf"/>
</dbReference>
<evidence type="ECO:0000256" key="8">
    <source>
        <dbReference type="SAM" id="MobiDB-lite"/>
    </source>
</evidence>
<accession>A0A9W7ZJ77</accession>
<dbReference type="PRINTS" id="PR00320">
    <property type="entry name" value="GPROTEINBRPT"/>
</dbReference>
<feature type="compositionally biased region" description="Low complexity" evidence="8">
    <location>
        <begin position="134"/>
        <end position="144"/>
    </location>
</feature>
<keyword evidence="4" id="KW-0805">Transcription regulation</keyword>
<dbReference type="GO" id="GO:0006357">
    <property type="term" value="P:regulation of transcription by RNA polymerase II"/>
    <property type="evidence" value="ECO:0007669"/>
    <property type="project" value="TreeGrafter"/>
</dbReference>
<gene>
    <name evidence="9" type="ORF">IWQ60_011175</name>
</gene>
<evidence type="ECO:0000256" key="5">
    <source>
        <dbReference type="ARBA" id="ARBA00023163"/>
    </source>
</evidence>
<dbReference type="EMBL" id="JANBPT010001203">
    <property type="protein sequence ID" value="KAJ1909432.1"/>
    <property type="molecule type" value="Genomic_DNA"/>
</dbReference>
<dbReference type="InterPro" id="IPR036322">
    <property type="entry name" value="WD40_repeat_dom_sf"/>
</dbReference>
<dbReference type="PROSITE" id="PS50896">
    <property type="entry name" value="LISH"/>
    <property type="match status" value="1"/>
</dbReference>
<dbReference type="Pfam" id="PF00400">
    <property type="entry name" value="WD40"/>
    <property type="match status" value="6"/>
</dbReference>
<keyword evidence="5" id="KW-0804">Transcription</keyword>
<dbReference type="InterPro" id="IPR019775">
    <property type="entry name" value="WD40_repeat_CS"/>
</dbReference>
<dbReference type="InterPro" id="IPR001680">
    <property type="entry name" value="WD40_rpt"/>
</dbReference>
<evidence type="ECO:0000256" key="1">
    <source>
        <dbReference type="ARBA" id="ARBA00004123"/>
    </source>
</evidence>
<dbReference type="OrthoDB" id="1367865at2759"/>
<sequence length="533" mass="58143">MSISSEEVNYLVLRYLRESGFKHAAFSFQYESQLDQDAFQDQPVKPGALLSVLQRGLQYLSLEAHLNDDGTVRPCSAEFRLLGDHVCEAGPVKKRNGRQGSDGRVPSPIPSVPVRSRREEARREPSDGKRTSGEPTTPTEPAPTSMAVDSRRSASPQLTERDLAKMQLDDPDEKPAPAVPPPERRVVLRGHSDKVCTCAWHPHDPRLLATGSYDATARIWTVDAGEVAMESLRLDHQLAADQENPYVTTVAWDPTGDLLATGAFDGQVRLWTRAGELRSVLQHHGAPILTLKWNPAGDLLVSTSVDATAAVWAATTGELRRVYTAPRGPVLDAAWLTNDMLAVGSADAQVYLLSITRNDPLATFSGHEGGVNSLRADPRGQYLASGSDDRTVRIWSVETRSVVHTLTGHTGEVYALEWAPKATTGEADTLPLLATCSVDHTVRLWDARQGTCLFVLERHTEPVFALSFSPDGNRLATGTLDRHVYFWDCTSGRLVHSVECPSSIFELQWGQAGGRLACCLADHTAQVLPGPPS</sequence>
<keyword evidence="10" id="KW-1185">Reference proteome</keyword>
<dbReference type="PROSITE" id="PS50082">
    <property type="entry name" value="WD_REPEATS_2"/>
    <property type="match status" value="6"/>
</dbReference>
<feature type="region of interest" description="Disordered" evidence="8">
    <location>
        <begin position="90"/>
        <end position="157"/>
    </location>
</feature>
<feature type="repeat" description="WD" evidence="7">
    <location>
        <begin position="364"/>
        <end position="405"/>
    </location>
</feature>
<dbReference type="SMART" id="SM00320">
    <property type="entry name" value="WD40"/>
    <property type="match status" value="8"/>
</dbReference>
<feature type="repeat" description="WD" evidence="7">
    <location>
        <begin position="240"/>
        <end position="271"/>
    </location>
</feature>
<dbReference type="InterPro" id="IPR045183">
    <property type="entry name" value="Ebi-like"/>
</dbReference>
<dbReference type="InterPro" id="IPR020472">
    <property type="entry name" value="WD40_PAC1"/>
</dbReference>
<proteinExistence type="predicted"/>
<evidence type="ECO:0000256" key="7">
    <source>
        <dbReference type="PROSITE-ProRule" id="PRU00221"/>
    </source>
</evidence>
<feature type="compositionally biased region" description="Basic and acidic residues" evidence="8">
    <location>
        <begin position="116"/>
        <end position="132"/>
    </location>
</feature>
<feature type="repeat" description="WD" evidence="7">
    <location>
        <begin position="406"/>
        <end position="455"/>
    </location>
</feature>
<comment type="caution">
    <text evidence="9">The sequence shown here is derived from an EMBL/GenBank/DDBJ whole genome shotgun (WGS) entry which is preliminary data.</text>
</comment>
<name>A0A9W7ZJ77_9FUNG</name>
<dbReference type="Gene3D" id="2.130.10.10">
    <property type="entry name" value="YVTN repeat-like/Quinoprotein amine dehydrogenase"/>
    <property type="match status" value="1"/>
</dbReference>
<reference evidence="9" key="1">
    <citation type="submission" date="2022-07" db="EMBL/GenBank/DDBJ databases">
        <title>Phylogenomic reconstructions and comparative analyses of Kickxellomycotina fungi.</title>
        <authorList>
            <person name="Reynolds N.K."/>
            <person name="Stajich J.E."/>
            <person name="Barry K."/>
            <person name="Grigoriev I.V."/>
            <person name="Crous P."/>
            <person name="Smith M.E."/>
        </authorList>
    </citation>
    <scope>NUCLEOTIDE SEQUENCE</scope>
    <source>
        <strain evidence="9">RSA 861</strain>
    </source>
</reference>
<dbReference type="CDD" id="cd00200">
    <property type="entry name" value="WD40"/>
    <property type="match status" value="1"/>
</dbReference>
<dbReference type="Proteomes" id="UP001150569">
    <property type="component" value="Unassembled WGS sequence"/>
</dbReference>
<dbReference type="PANTHER" id="PTHR22846:SF2">
    <property type="entry name" value="F-BOX-LIKE_WD REPEAT-CONTAINING PROTEIN EBI"/>
    <property type="match status" value="1"/>
</dbReference>
<dbReference type="InterPro" id="IPR006594">
    <property type="entry name" value="LisH"/>
</dbReference>
<evidence type="ECO:0000256" key="3">
    <source>
        <dbReference type="ARBA" id="ARBA00022737"/>
    </source>
</evidence>
<dbReference type="PROSITE" id="PS50294">
    <property type="entry name" value="WD_REPEATS_REGION"/>
    <property type="match status" value="6"/>
</dbReference>
<keyword evidence="3" id="KW-0677">Repeat</keyword>